<proteinExistence type="predicted"/>
<dbReference type="PROSITE" id="PS50020">
    <property type="entry name" value="WW_DOMAIN_2"/>
    <property type="match status" value="1"/>
</dbReference>
<evidence type="ECO:0000256" key="1">
    <source>
        <dbReference type="ARBA" id="ARBA00000971"/>
    </source>
</evidence>
<dbReference type="EMBL" id="RBNI01006699">
    <property type="protein sequence ID" value="RUP45850.1"/>
    <property type="molecule type" value="Genomic_DNA"/>
</dbReference>
<dbReference type="InterPro" id="IPR001202">
    <property type="entry name" value="WW_dom"/>
</dbReference>
<dbReference type="SMART" id="SM00456">
    <property type="entry name" value="WW"/>
    <property type="match status" value="1"/>
</dbReference>
<dbReference type="AlphaFoldDB" id="A0A433D4R8"/>
<name>A0A433D4R8_9FUNG</name>
<gene>
    <name evidence="8" type="ORF">BC936DRAFT_147667</name>
</gene>
<dbReference type="GO" id="GO:0080090">
    <property type="term" value="P:regulation of primary metabolic process"/>
    <property type="evidence" value="ECO:0007669"/>
    <property type="project" value="UniProtKB-ARBA"/>
</dbReference>
<dbReference type="EC" id="5.2.1.8" evidence="5"/>
<evidence type="ECO:0000256" key="3">
    <source>
        <dbReference type="ARBA" id="ARBA00023235"/>
    </source>
</evidence>
<dbReference type="SUPFAM" id="SSF51045">
    <property type="entry name" value="WW domain"/>
    <property type="match status" value="1"/>
</dbReference>
<feature type="domain" description="PpiC" evidence="7">
    <location>
        <begin position="38"/>
        <end position="162"/>
    </location>
</feature>
<accession>A0A433D4R8</accession>
<dbReference type="GO" id="GO:0005829">
    <property type="term" value="C:cytosol"/>
    <property type="evidence" value="ECO:0007669"/>
    <property type="project" value="TreeGrafter"/>
</dbReference>
<dbReference type="PANTHER" id="PTHR10657:SF4">
    <property type="entry name" value="PEPTIDYL-PROLYL CIS-TRANS ISOMERASE-RELATED"/>
    <property type="match status" value="1"/>
</dbReference>
<sequence length="162" mass="18677">MELPQNWEVRHSRTYSKDYYFNTLTKESRWDPPPMGENERIRASHLLIKHKDSRRPSSWKEMLTPHLFSLSLPQEKILRTKEEALEILKRHQKRIETGETTLSAAATTESDCSSARRGGDLGHFERGQMQKPFEDAAFALEVGQLSEPVFTDSGVHLILRTA</sequence>
<dbReference type="Pfam" id="PF00639">
    <property type="entry name" value="Rotamase"/>
    <property type="match status" value="1"/>
</dbReference>
<dbReference type="GO" id="GO:0060255">
    <property type="term" value="P:regulation of macromolecule metabolic process"/>
    <property type="evidence" value="ECO:0007669"/>
    <property type="project" value="UniProtKB-ARBA"/>
</dbReference>
<feature type="domain" description="WW" evidence="6">
    <location>
        <begin position="1"/>
        <end position="35"/>
    </location>
</feature>
<comment type="caution">
    <text evidence="8">The sequence shown here is derived from an EMBL/GenBank/DDBJ whole genome shotgun (WGS) entry which is preliminary data.</text>
</comment>
<evidence type="ECO:0000259" key="6">
    <source>
        <dbReference type="PROSITE" id="PS50020"/>
    </source>
</evidence>
<evidence type="ECO:0000313" key="8">
    <source>
        <dbReference type="EMBL" id="RUP45850.1"/>
    </source>
</evidence>
<dbReference type="PROSITE" id="PS01159">
    <property type="entry name" value="WW_DOMAIN_1"/>
    <property type="match status" value="1"/>
</dbReference>
<dbReference type="PROSITE" id="PS50198">
    <property type="entry name" value="PPIC_PPIASE_2"/>
    <property type="match status" value="1"/>
</dbReference>
<dbReference type="InterPro" id="IPR036020">
    <property type="entry name" value="WW_dom_sf"/>
</dbReference>
<dbReference type="InterPro" id="IPR051370">
    <property type="entry name" value="PPIase_Pin1"/>
</dbReference>
<protein>
    <recommendedName>
        <fullName evidence="5">Peptidyl-prolyl cis-trans isomerase</fullName>
        <ecNumber evidence="5">5.2.1.8</ecNumber>
    </recommendedName>
</protein>
<keyword evidence="3 4" id="KW-0413">Isomerase</keyword>
<dbReference type="PANTHER" id="PTHR10657">
    <property type="entry name" value="PEPTIDYL-PROLYL CIS-TRANS ISOMERASE"/>
    <property type="match status" value="1"/>
</dbReference>
<keyword evidence="9" id="KW-1185">Reference proteome</keyword>
<organism evidence="8 9">
    <name type="scientific">Jimgerdemannia flammicorona</name>
    <dbReference type="NCBI Taxonomy" id="994334"/>
    <lineage>
        <taxon>Eukaryota</taxon>
        <taxon>Fungi</taxon>
        <taxon>Fungi incertae sedis</taxon>
        <taxon>Mucoromycota</taxon>
        <taxon>Mucoromycotina</taxon>
        <taxon>Endogonomycetes</taxon>
        <taxon>Endogonales</taxon>
        <taxon>Endogonaceae</taxon>
        <taxon>Jimgerdemannia</taxon>
    </lineage>
</organism>
<dbReference type="Pfam" id="PF00397">
    <property type="entry name" value="WW"/>
    <property type="match status" value="1"/>
</dbReference>
<keyword evidence="2 4" id="KW-0697">Rotamase</keyword>
<evidence type="ECO:0000256" key="5">
    <source>
        <dbReference type="RuleBase" id="RU363014"/>
    </source>
</evidence>
<dbReference type="OrthoDB" id="2530521at2759"/>
<dbReference type="InterPro" id="IPR046357">
    <property type="entry name" value="PPIase_dom_sf"/>
</dbReference>
<dbReference type="Proteomes" id="UP000268093">
    <property type="component" value="Unassembled WGS sequence"/>
</dbReference>
<evidence type="ECO:0000259" key="7">
    <source>
        <dbReference type="PROSITE" id="PS50198"/>
    </source>
</evidence>
<evidence type="ECO:0000256" key="4">
    <source>
        <dbReference type="PROSITE-ProRule" id="PRU00278"/>
    </source>
</evidence>
<comment type="catalytic activity">
    <reaction evidence="1 5">
        <text>[protein]-peptidylproline (omega=180) = [protein]-peptidylproline (omega=0)</text>
        <dbReference type="Rhea" id="RHEA:16237"/>
        <dbReference type="Rhea" id="RHEA-COMP:10747"/>
        <dbReference type="Rhea" id="RHEA-COMP:10748"/>
        <dbReference type="ChEBI" id="CHEBI:83833"/>
        <dbReference type="ChEBI" id="CHEBI:83834"/>
        <dbReference type="EC" id="5.2.1.8"/>
    </reaction>
</comment>
<dbReference type="CDD" id="cd00201">
    <property type="entry name" value="WW"/>
    <property type="match status" value="1"/>
</dbReference>
<dbReference type="SUPFAM" id="SSF54534">
    <property type="entry name" value="FKBP-like"/>
    <property type="match status" value="1"/>
</dbReference>
<evidence type="ECO:0000313" key="9">
    <source>
        <dbReference type="Proteomes" id="UP000268093"/>
    </source>
</evidence>
<dbReference type="Gene3D" id="2.20.70.10">
    <property type="match status" value="1"/>
</dbReference>
<dbReference type="InterPro" id="IPR000297">
    <property type="entry name" value="PPIase_PpiC"/>
</dbReference>
<evidence type="ECO:0000256" key="2">
    <source>
        <dbReference type="ARBA" id="ARBA00023110"/>
    </source>
</evidence>
<dbReference type="Gene3D" id="3.10.50.40">
    <property type="match status" value="1"/>
</dbReference>
<reference evidence="8 9" key="1">
    <citation type="journal article" date="2018" name="New Phytol.">
        <title>Phylogenomics of Endogonaceae and evolution of mycorrhizas within Mucoromycota.</title>
        <authorList>
            <person name="Chang Y."/>
            <person name="Desiro A."/>
            <person name="Na H."/>
            <person name="Sandor L."/>
            <person name="Lipzen A."/>
            <person name="Clum A."/>
            <person name="Barry K."/>
            <person name="Grigoriev I.V."/>
            <person name="Martin F.M."/>
            <person name="Stajich J.E."/>
            <person name="Smith M.E."/>
            <person name="Bonito G."/>
            <person name="Spatafora J.W."/>
        </authorList>
    </citation>
    <scope>NUCLEOTIDE SEQUENCE [LARGE SCALE GENOMIC DNA]</scope>
    <source>
        <strain evidence="8 9">GMNB39</strain>
    </source>
</reference>
<dbReference type="GO" id="GO:0005634">
    <property type="term" value="C:nucleus"/>
    <property type="evidence" value="ECO:0007669"/>
    <property type="project" value="TreeGrafter"/>
</dbReference>
<dbReference type="GO" id="GO:0003755">
    <property type="term" value="F:peptidyl-prolyl cis-trans isomerase activity"/>
    <property type="evidence" value="ECO:0007669"/>
    <property type="project" value="UniProtKB-UniRule"/>
</dbReference>
<dbReference type="FunFam" id="3.10.50.40:FF:000010">
    <property type="entry name" value="Peptidyl-prolyl cis-trans isomerase Pin1"/>
    <property type="match status" value="1"/>
</dbReference>